<comment type="caution">
    <text evidence="2">The sequence shown here is derived from an EMBL/GenBank/DDBJ whole genome shotgun (WGS) entry which is preliminary data.</text>
</comment>
<proteinExistence type="predicted"/>
<evidence type="ECO:0000313" key="2">
    <source>
        <dbReference type="EMBL" id="KAK5256488.1"/>
    </source>
</evidence>
<organism evidence="2 3">
    <name type="scientific">Cryomyces antarcticus</name>
    <dbReference type="NCBI Taxonomy" id="329879"/>
    <lineage>
        <taxon>Eukaryota</taxon>
        <taxon>Fungi</taxon>
        <taxon>Dikarya</taxon>
        <taxon>Ascomycota</taxon>
        <taxon>Pezizomycotina</taxon>
        <taxon>Dothideomycetes</taxon>
        <taxon>Dothideomycetes incertae sedis</taxon>
        <taxon>Cryomyces</taxon>
    </lineage>
</organism>
<protein>
    <submittedName>
        <fullName evidence="2">Uncharacterized protein</fullName>
    </submittedName>
</protein>
<accession>A0ABR0LY95</accession>
<evidence type="ECO:0000256" key="1">
    <source>
        <dbReference type="SAM" id="MobiDB-lite"/>
    </source>
</evidence>
<evidence type="ECO:0000313" key="3">
    <source>
        <dbReference type="Proteomes" id="UP001357485"/>
    </source>
</evidence>
<feature type="compositionally biased region" description="Low complexity" evidence="1">
    <location>
        <begin position="432"/>
        <end position="443"/>
    </location>
</feature>
<feature type="region of interest" description="Disordered" evidence="1">
    <location>
        <begin position="422"/>
        <end position="463"/>
    </location>
</feature>
<gene>
    <name evidence="2" type="ORF">LTR16_003161</name>
</gene>
<feature type="region of interest" description="Disordered" evidence="1">
    <location>
        <begin position="133"/>
        <end position="183"/>
    </location>
</feature>
<feature type="compositionally biased region" description="Basic and acidic residues" evidence="1">
    <location>
        <begin position="163"/>
        <end position="178"/>
    </location>
</feature>
<name>A0ABR0LY95_9PEZI</name>
<sequence>MHSITGRAKDIAEGFKSSPAQSIEAMRPTDLRTSSRTATRIHPPASKVLDNIQLKAVSTLADLRRKRSRPKHRKVEGACFISANEHCVGGPSKSSTESCIDDSHVKSSFESYAESSTEPSVWSSTESSVEFSTASLNHEWPHSRPSKKTKKPEGRRQSYASATDKRQRSVEAPADTKKTTQRTANETDLSEFIIEINGDYSKMKKVGFDGIFNILNYPENATTALELERQYYERYLRIREDDLRVDEEQREAYRLAIEEEMEQGFGMELRRMKKEHDQSMVNAQQVLNVQMENSRLRGEIASLKEGLLPVFCVDYTHHGLDFHHHVVDGVFHSLEEANDKARSSFEMGVVDLSPTDEDRDRDRMVQTYAHVTSTGELVDLRARTSKNETLRVHVQELRQHKRNPYEKTSRFYERKVLIHKVRSKKTGGKSGEAGSSSGRSQGSYQSIDMSLGEDEASNIESSS</sequence>
<dbReference type="EMBL" id="JAVRRA010008513">
    <property type="protein sequence ID" value="KAK5256488.1"/>
    <property type="molecule type" value="Genomic_DNA"/>
</dbReference>
<feature type="region of interest" description="Disordered" evidence="1">
    <location>
        <begin position="1"/>
        <end position="39"/>
    </location>
</feature>
<keyword evidence="3" id="KW-1185">Reference proteome</keyword>
<dbReference type="Proteomes" id="UP001357485">
    <property type="component" value="Unassembled WGS sequence"/>
</dbReference>
<reference evidence="2 3" key="1">
    <citation type="submission" date="2023-08" db="EMBL/GenBank/DDBJ databases">
        <title>Black Yeasts Isolated from many extreme environments.</title>
        <authorList>
            <person name="Coleine C."/>
            <person name="Stajich J.E."/>
            <person name="Selbmann L."/>
        </authorList>
    </citation>
    <scope>NUCLEOTIDE SEQUENCE [LARGE SCALE GENOMIC DNA]</scope>
    <source>
        <strain evidence="2 3">CCFEE 536</strain>
    </source>
</reference>